<dbReference type="PANTHER" id="PTHR43384:SF10">
    <property type="entry name" value="ATPASE INVOLVED IN CHROMOSOME PARTITIONING, PARA_MIND FAMILY"/>
    <property type="match status" value="1"/>
</dbReference>
<evidence type="ECO:0000256" key="1">
    <source>
        <dbReference type="ARBA" id="ARBA00022741"/>
    </source>
</evidence>
<sequence>MSRIVSIHSFRGGTGKSNTTANVAALLAAEGRRVGVVDTDILSPGIHVLFGLDQDAVGNSLNSYLWGRCTMPEAAYEVTPATLGGDGRIWLVPSSVAAQDIARVMHDGYDVGRLGDGFRTLIDELGLDVLILDTHPGLNEETLLAIAMSDALAIVLRPDHQDYEGTQVTVTVARKLAVPTMVLVVNKTPAVFDEDEVRERVEKAYDCRVATVVPHSDELMALSSGGVFAVDHPDHPVTDRYRGLAAELMS</sequence>
<name>A0ABW3VB57_9PSEU</name>
<dbReference type="InterPro" id="IPR027417">
    <property type="entry name" value="P-loop_NTPase"/>
</dbReference>
<keyword evidence="1" id="KW-0547">Nucleotide-binding</keyword>
<keyword evidence="2" id="KW-0067">ATP-binding</keyword>
<dbReference type="Gene3D" id="3.40.50.300">
    <property type="entry name" value="P-loop containing nucleotide triphosphate hydrolases"/>
    <property type="match status" value="1"/>
</dbReference>
<dbReference type="InterPro" id="IPR050625">
    <property type="entry name" value="ParA/MinD_ATPase"/>
</dbReference>
<dbReference type="Pfam" id="PF10609">
    <property type="entry name" value="ParA"/>
    <property type="match status" value="1"/>
</dbReference>
<dbReference type="PANTHER" id="PTHR43384">
    <property type="entry name" value="SEPTUM SITE-DETERMINING PROTEIN MIND HOMOLOG, CHLOROPLASTIC-RELATED"/>
    <property type="match status" value="1"/>
</dbReference>
<evidence type="ECO:0000256" key="2">
    <source>
        <dbReference type="ARBA" id="ARBA00022840"/>
    </source>
</evidence>
<dbReference type="RefSeq" id="WP_013678405.1">
    <property type="nucleotide sequence ID" value="NZ_BAABKS010000019.1"/>
</dbReference>
<protein>
    <submittedName>
        <fullName evidence="3">MinD/ParA family protein</fullName>
    </submittedName>
</protein>
<evidence type="ECO:0000313" key="3">
    <source>
        <dbReference type="EMBL" id="MFD1232357.1"/>
    </source>
</evidence>
<dbReference type="Proteomes" id="UP001597182">
    <property type="component" value="Unassembled WGS sequence"/>
</dbReference>
<gene>
    <name evidence="3" type="ORF">ACFQ34_03585</name>
</gene>
<proteinExistence type="predicted"/>
<reference evidence="4" key="1">
    <citation type="journal article" date="2019" name="Int. J. Syst. Evol. Microbiol.">
        <title>The Global Catalogue of Microorganisms (GCM) 10K type strain sequencing project: providing services to taxonomists for standard genome sequencing and annotation.</title>
        <authorList>
            <consortium name="The Broad Institute Genomics Platform"/>
            <consortium name="The Broad Institute Genome Sequencing Center for Infectious Disease"/>
            <person name="Wu L."/>
            <person name="Ma J."/>
        </authorList>
    </citation>
    <scope>NUCLEOTIDE SEQUENCE [LARGE SCALE GENOMIC DNA]</scope>
    <source>
        <strain evidence="4">CCUG 49018</strain>
    </source>
</reference>
<keyword evidence="4" id="KW-1185">Reference proteome</keyword>
<evidence type="ECO:0000313" key="4">
    <source>
        <dbReference type="Proteomes" id="UP001597182"/>
    </source>
</evidence>
<dbReference type="EMBL" id="JBHTMB010000022">
    <property type="protein sequence ID" value="MFD1232357.1"/>
    <property type="molecule type" value="Genomic_DNA"/>
</dbReference>
<dbReference type="SUPFAM" id="SSF52540">
    <property type="entry name" value="P-loop containing nucleoside triphosphate hydrolases"/>
    <property type="match status" value="1"/>
</dbReference>
<dbReference type="InterPro" id="IPR033756">
    <property type="entry name" value="YlxH/NBP35"/>
</dbReference>
<organism evidence="3 4">
    <name type="scientific">Pseudonocardia benzenivorans</name>
    <dbReference type="NCBI Taxonomy" id="228005"/>
    <lineage>
        <taxon>Bacteria</taxon>
        <taxon>Bacillati</taxon>
        <taxon>Actinomycetota</taxon>
        <taxon>Actinomycetes</taxon>
        <taxon>Pseudonocardiales</taxon>
        <taxon>Pseudonocardiaceae</taxon>
        <taxon>Pseudonocardia</taxon>
    </lineage>
</organism>
<accession>A0ABW3VB57</accession>
<comment type="caution">
    <text evidence="3">The sequence shown here is derived from an EMBL/GenBank/DDBJ whole genome shotgun (WGS) entry which is preliminary data.</text>
</comment>